<evidence type="ECO:0000256" key="3">
    <source>
        <dbReference type="ARBA" id="ARBA00004906"/>
    </source>
</evidence>
<keyword evidence="7" id="KW-0808">Transferase</keyword>
<feature type="transmembrane region" description="Helical" evidence="13">
    <location>
        <begin position="501"/>
        <end position="521"/>
    </location>
</feature>
<keyword evidence="12" id="KW-0407">Ion channel</keyword>
<dbReference type="EMBL" id="CP097510">
    <property type="protein sequence ID" value="URE23354.1"/>
    <property type="molecule type" value="Genomic_DNA"/>
</dbReference>
<feature type="transmembrane region" description="Helical" evidence="13">
    <location>
        <begin position="527"/>
        <end position="546"/>
    </location>
</feature>
<gene>
    <name evidence="15" type="ORF">MUK42_15870</name>
</gene>
<protein>
    <recommendedName>
        <fullName evidence="5">RING-type E3 ubiquitin transferase</fullName>
        <ecNumber evidence="5">2.3.2.27</ecNumber>
    </recommendedName>
</protein>
<evidence type="ECO:0000256" key="12">
    <source>
        <dbReference type="ARBA" id="ARBA00023303"/>
    </source>
</evidence>
<dbReference type="CDD" id="cd16664">
    <property type="entry name" value="RING-Ubox_PUB"/>
    <property type="match status" value="1"/>
</dbReference>
<comment type="similarity">
    <text evidence="4">Belongs to the aromatic acid exporter (TC 2.A.85) family.</text>
</comment>
<keyword evidence="8 13" id="KW-0812">Transmembrane</keyword>
<evidence type="ECO:0000256" key="8">
    <source>
        <dbReference type="ARBA" id="ARBA00022692"/>
    </source>
</evidence>
<dbReference type="InterPro" id="IPR016024">
    <property type="entry name" value="ARM-type_fold"/>
</dbReference>
<evidence type="ECO:0000259" key="14">
    <source>
        <dbReference type="PROSITE" id="PS51698"/>
    </source>
</evidence>
<keyword evidence="10" id="KW-0406">Ion transport</keyword>
<organism evidence="15 16">
    <name type="scientific">Musa troglodytarum</name>
    <name type="common">fe'i banana</name>
    <dbReference type="NCBI Taxonomy" id="320322"/>
    <lineage>
        <taxon>Eukaryota</taxon>
        <taxon>Viridiplantae</taxon>
        <taxon>Streptophyta</taxon>
        <taxon>Embryophyta</taxon>
        <taxon>Tracheophyta</taxon>
        <taxon>Spermatophyta</taxon>
        <taxon>Magnoliopsida</taxon>
        <taxon>Liliopsida</taxon>
        <taxon>Zingiberales</taxon>
        <taxon>Musaceae</taxon>
        <taxon>Musa</taxon>
    </lineage>
</organism>
<dbReference type="InterPro" id="IPR045210">
    <property type="entry name" value="RING-Ubox_PUB"/>
</dbReference>
<evidence type="ECO:0000313" key="16">
    <source>
        <dbReference type="Proteomes" id="UP001055439"/>
    </source>
</evidence>
<dbReference type="OrthoDB" id="68611at2759"/>
<dbReference type="SUPFAM" id="SSF57850">
    <property type="entry name" value="RING/U-box"/>
    <property type="match status" value="1"/>
</dbReference>
<dbReference type="PROSITE" id="PS51698">
    <property type="entry name" value="U_BOX"/>
    <property type="match status" value="1"/>
</dbReference>
<keyword evidence="16" id="KW-1185">Reference proteome</keyword>
<keyword evidence="9 13" id="KW-1133">Transmembrane helix</keyword>
<dbReference type="AlphaFoldDB" id="A0A9E7GWT7"/>
<evidence type="ECO:0000256" key="13">
    <source>
        <dbReference type="SAM" id="Phobius"/>
    </source>
</evidence>
<dbReference type="SUPFAM" id="SSF48371">
    <property type="entry name" value="ARM repeat"/>
    <property type="match status" value="1"/>
</dbReference>
<keyword evidence="11 13" id="KW-0472">Membrane</keyword>
<dbReference type="GO" id="GO:0061630">
    <property type="term" value="F:ubiquitin protein ligase activity"/>
    <property type="evidence" value="ECO:0007669"/>
    <property type="project" value="UniProtKB-EC"/>
</dbReference>
<evidence type="ECO:0000256" key="1">
    <source>
        <dbReference type="ARBA" id="ARBA00000900"/>
    </source>
</evidence>
<dbReference type="GO" id="GO:0015743">
    <property type="term" value="P:malate transport"/>
    <property type="evidence" value="ECO:0007669"/>
    <property type="project" value="InterPro"/>
</dbReference>
<dbReference type="InterPro" id="IPR058678">
    <property type="entry name" value="ARM_PUB"/>
</dbReference>
<evidence type="ECO:0000256" key="10">
    <source>
        <dbReference type="ARBA" id="ARBA00023065"/>
    </source>
</evidence>
<sequence length="830" mass="91076">MMRDPVTLATGITYDRESIERWIFTHNHEVCPVTKQPLPYLDVTPNHTLRRLIQAWCAANASNGVERFPTPRPPVDATRIAALLDEARLPQTRMTALGKLKAIVAESDRNRRCVESSGAVDVLASIIENSVSNSTDLEEELCDGEGSSRATDEALAILCSLQLSDKSLLGLLQRDANVIESLTKVLERSSCPSRAYSLLLLKSLLSVIAPARLVSLREELFQELTKVLRDPISYQATKAALHALGAVCAWGKNRLKAVRAGAVRVLIELLLDEPEKRMCEMILGILHQLCTCAEGRAELIGHAAGIAVVSKKMHRVSQPASRMAVKILYTVAKSSPSQAVLQEMLQVGAVSKLCLVLQMDCDMRMKEKIQVILSTCCHGTTIGPSRRRKARCDPPPPPFGVPPPTYFHFCTMDLGVESREKTRAMVVELSKKVKKIGEDDPRRIAHSFKVGLALTLVSVFYYVTPLFDGFGVSSMWAVLTVVVIMEYTVGGTLSKGLNRAIATLVGGALGVAAHQIAVLCGEKGEPILLGLFVFILAAAATFSRFIPEIKARYDYGVTIFILTFSLVAVSSYRVDELMQLALQRVSTIVVGVATCLCTSIFVFPVWAGEDLHKLVAADLEKLANFLEGLSTEYFAEKGEVENLESKSFLQVYTSVLNSKPTEDSLMSLARWEPGHGRFWFRHPWKQYLRIGALSRQCASSMDALATYITASPKFKPSTDPDLHLKIRKTCQEMSSESAKALKELSASIRAMTVPSSASRHASTVVATVRKLEDVLSEGKATSDVLHSATIASLLTQLVVRAREIAGSVEELARLAHFKRLDPIHEVRVKP</sequence>
<proteinExistence type="inferred from homology"/>
<evidence type="ECO:0000256" key="6">
    <source>
        <dbReference type="ARBA" id="ARBA00022448"/>
    </source>
</evidence>
<dbReference type="GO" id="GO:0016020">
    <property type="term" value="C:membrane"/>
    <property type="evidence" value="ECO:0007669"/>
    <property type="project" value="UniProtKB-SubCell"/>
</dbReference>
<dbReference type="Proteomes" id="UP001055439">
    <property type="component" value="Chromosome 8"/>
</dbReference>
<feature type="transmembrane region" description="Helical" evidence="13">
    <location>
        <begin position="469"/>
        <end position="489"/>
    </location>
</feature>
<dbReference type="InterPro" id="IPR020966">
    <property type="entry name" value="ALMT"/>
</dbReference>
<name>A0A9E7GWT7_9LILI</name>
<dbReference type="InterPro" id="IPR011989">
    <property type="entry name" value="ARM-like"/>
</dbReference>
<feature type="transmembrane region" description="Helical" evidence="13">
    <location>
        <begin position="553"/>
        <end position="573"/>
    </location>
</feature>
<dbReference type="Pfam" id="PF25598">
    <property type="entry name" value="ARM_PUB"/>
    <property type="match status" value="1"/>
</dbReference>
<evidence type="ECO:0000256" key="11">
    <source>
        <dbReference type="ARBA" id="ARBA00023136"/>
    </source>
</evidence>
<dbReference type="Pfam" id="PF11744">
    <property type="entry name" value="ALMT"/>
    <property type="match status" value="1"/>
</dbReference>
<accession>A0A9E7GWT7</accession>
<dbReference type="EC" id="2.3.2.27" evidence="5"/>
<evidence type="ECO:0000256" key="7">
    <source>
        <dbReference type="ARBA" id="ARBA00022679"/>
    </source>
</evidence>
<comment type="subcellular location">
    <subcellularLocation>
        <location evidence="2">Membrane</location>
        <topology evidence="2">Multi-pass membrane protein</topology>
    </subcellularLocation>
</comment>
<dbReference type="Pfam" id="PF04564">
    <property type="entry name" value="U-box"/>
    <property type="match status" value="1"/>
</dbReference>
<dbReference type="InterPro" id="IPR013083">
    <property type="entry name" value="Znf_RING/FYVE/PHD"/>
</dbReference>
<dbReference type="Gene3D" id="1.25.10.10">
    <property type="entry name" value="Leucine-rich Repeat Variant"/>
    <property type="match status" value="1"/>
</dbReference>
<evidence type="ECO:0000256" key="2">
    <source>
        <dbReference type="ARBA" id="ARBA00004141"/>
    </source>
</evidence>
<feature type="domain" description="U-box" evidence="14">
    <location>
        <begin position="1"/>
        <end position="63"/>
    </location>
</feature>
<dbReference type="GO" id="GO:0016567">
    <property type="term" value="P:protein ubiquitination"/>
    <property type="evidence" value="ECO:0007669"/>
    <property type="project" value="InterPro"/>
</dbReference>
<evidence type="ECO:0000256" key="4">
    <source>
        <dbReference type="ARBA" id="ARBA00007079"/>
    </source>
</evidence>
<dbReference type="InterPro" id="IPR003613">
    <property type="entry name" value="Ubox_domain"/>
</dbReference>
<feature type="transmembrane region" description="Helical" evidence="13">
    <location>
        <begin position="585"/>
        <end position="606"/>
    </location>
</feature>
<evidence type="ECO:0000256" key="5">
    <source>
        <dbReference type="ARBA" id="ARBA00012483"/>
    </source>
</evidence>
<dbReference type="SMART" id="SM00504">
    <property type="entry name" value="Ubox"/>
    <property type="match status" value="1"/>
</dbReference>
<dbReference type="Gene3D" id="3.30.40.10">
    <property type="entry name" value="Zinc/RING finger domain, C3HC4 (zinc finger)"/>
    <property type="match status" value="1"/>
</dbReference>
<comment type="catalytic activity">
    <reaction evidence="1">
        <text>S-ubiquitinyl-[E2 ubiquitin-conjugating enzyme]-L-cysteine + [acceptor protein]-L-lysine = [E2 ubiquitin-conjugating enzyme]-L-cysteine + N(6)-ubiquitinyl-[acceptor protein]-L-lysine.</text>
        <dbReference type="EC" id="2.3.2.27"/>
    </reaction>
</comment>
<feature type="transmembrane region" description="Helical" evidence="13">
    <location>
        <begin position="444"/>
        <end position="463"/>
    </location>
</feature>
<evidence type="ECO:0000256" key="9">
    <source>
        <dbReference type="ARBA" id="ARBA00022989"/>
    </source>
</evidence>
<keyword evidence="6" id="KW-0813">Transport</keyword>
<comment type="pathway">
    <text evidence="3">Protein modification; protein ubiquitination.</text>
</comment>
<dbReference type="PANTHER" id="PTHR31086">
    <property type="entry name" value="ALUMINUM-ACTIVATED MALATE TRANSPORTER 10"/>
    <property type="match status" value="1"/>
</dbReference>
<reference evidence="15" key="1">
    <citation type="submission" date="2022-05" db="EMBL/GenBank/DDBJ databases">
        <title>The Musa troglodytarum L. genome provides insights into the mechanism of non-climacteric behaviour and enrichment of carotenoids.</title>
        <authorList>
            <person name="Wang J."/>
        </authorList>
    </citation>
    <scope>NUCLEOTIDE SEQUENCE</scope>
    <source>
        <tissue evidence="15">Leaf</tissue>
    </source>
</reference>
<dbReference type="GO" id="GO:0034220">
    <property type="term" value="P:monoatomic ion transmembrane transport"/>
    <property type="evidence" value="ECO:0007669"/>
    <property type="project" value="UniProtKB-KW"/>
</dbReference>
<evidence type="ECO:0000313" key="15">
    <source>
        <dbReference type="EMBL" id="URE23354.1"/>
    </source>
</evidence>